<dbReference type="InterPro" id="IPR011598">
    <property type="entry name" value="bHLH_dom"/>
</dbReference>
<evidence type="ECO:0000256" key="3">
    <source>
        <dbReference type="ARBA" id="ARBA00022692"/>
    </source>
</evidence>
<keyword evidence="3" id="KW-0812">Transmembrane</keyword>
<evidence type="ECO:0000256" key="10">
    <source>
        <dbReference type="ARBA" id="ARBA00023242"/>
    </source>
</evidence>
<keyword evidence="8" id="KW-0472">Membrane</keyword>
<evidence type="ECO:0000256" key="7">
    <source>
        <dbReference type="ARBA" id="ARBA00023125"/>
    </source>
</evidence>
<proteinExistence type="predicted"/>
<evidence type="ECO:0000313" key="14">
    <source>
        <dbReference type="EMBL" id="KAK6637287.1"/>
    </source>
</evidence>
<evidence type="ECO:0000256" key="1">
    <source>
        <dbReference type="ARBA" id="ARBA00004123"/>
    </source>
</evidence>
<evidence type="ECO:0000256" key="5">
    <source>
        <dbReference type="ARBA" id="ARBA00022989"/>
    </source>
</evidence>
<evidence type="ECO:0000256" key="4">
    <source>
        <dbReference type="ARBA" id="ARBA00022824"/>
    </source>
</evidence>
<keyword evidence="15" id="KW-1185">Reference proteome</keyword>
<accession>A0ABR1B762</accession>
<keyword evidence="7" id="KW-0238">DNA-binding</keyword>
<reference evidence="14 15" key="1">
    <citation type="submission" date="2023-09" db="EMBL/GenBank/DDBJ databases">
        <title>Genomes of two closely related lineages of the louse Polyplax serrata with different host specificities.</title>
        <authorList>
            <person name="Martinu J."/>
            <person name="Tarabai H."/>
            <person name="Stefka J."/>
            <person name="Hypsa V."/>
        </authorList>
    </citation>
    <scope>NUCLEOTIDE SEQUENCE [LARGE SCALE GENOMIC DNA]</scope>
    <source>
        <strain evidence="14">98ZLc_SE</strain>
    </source>
</reference>
<feature type="domain" description="BHLH" evidence="13">
    <location>
        <begin position="327"/>
        <end position="377"/>
    </location>
</feature>
<keyword evidence="9" id="KW-0804">Transcription</keyword>
<dbReference type="SUPFAM" id="SSF47459">
    <property type="entry name" value="HLH, helix-loop-helix DNA-binding domain"/>
    <property type="match status" value="1"/>
</dbReference>
<evidence type="ECO:0000256" key="11">
    <source>
        <dbReference type="SAM" id="Coils"/>
    </source>
</evidence>
<dbReference type="Gene3D" id="4.10.280.10">
    <property type="entry name" value="Helix-loop-helix DNA-binding domain"/>
    <property type="match status" value="1"/>
</dbReference>
<organism evidence="14 15">
    <name type="scientific">Polyplax serrata</name>
    <name type="common">Common mouse louse</name>
    <dbReference type="NCBI Taxonomy" id="468196"/>
    <lineage>
        <taxon>Eukaryota</taxon>
        <taxon>Metazoa</taxon>
        <taxon>Ecdysozoa</taxon>
        <taxon>Arthropoda</taxon>
        <taxon>Hexapoda</taxon>
        <taxon>Insecta</taxon>
        <taxon>Pterygota</taxon>
        <taxon>Neoptera</taxon>
        <taxon>Paraneoptera</taxon>
        <taxon>Psocodea</taxon>
        <taxon>Troctomorpha</taxon>
        <taxon>Phthiraptera</taxon>
        <taxon>Anoplura</taxon>
        <taxon>Polyplacidae</taxon>
        <taxon>Polyplax</taxon>
    </lineage>
</organism>
<evidence type="ECO:0000259" key="13">
    <source>
        <dbReference type="PROSITE" id="PS50888"/>
    </source>
</evidence>
<dbReference type="Pfam" id="PF00010">
    <property type="entry name" value="HLH"/>
    <property type="match status" value="1"/>
</dbReference>
<dbReference type="PANTHER" id="PTHR46062:SF1">
    <property type="entry name" value="LP12374P"/>
    <property type="match status" value="1"/>
</dbReference>
<dbReference type="InterPro" id="IPR036638">
    <property type="entry name" value="HLH_DNA-bd_sf"/>
</dbReference>
<dbReference type="PROSITE" id="PS50888">
    <property type="entry name" value="BHLH"/>
    <property type="match status" value="1"/>
</dbReference>
<evidence type="ECO:0000313" key="15">
    <source>
        <dbReference type="Proteomes" id="UP001359485"/>
    </source>
</evidence>
<evidence type="ECO:0000256" key="9">
    <source>
        <dbReference type="ARBA" id="ARBA00023163"/>
    </source>
</evidence>
<keyword evidence="10" id="KW-0539">Nucleus</keyword>
<keyword evidence="6" id="KW-0805">Transcription regulation</keyword>
<protein>
    <recommendedName>
        <fullName evidence="13">BHLH domain-containing protein</fullName>
    </recommendedName>
</protein>
<comment type="caution">
    <text evidence="14">The sequence shown here is derived from an EMBL/GenBank/DDBJ whole genome shotgun (WGS) entry which is preliminary data.</text>
</comment>
<evidence type="ECO:0000256" key="6">
    <source>
        <dbReference type="ARBA" id="ARBA00023015"/>
    </source>
</evidence>
<keyword evidence="4" id="KW-0256">Endoplasmic reticulum</keyword>
<dbReference type="SMART" id="SM00353">
    <property type="entry name" value="HLH"/>
    <property type="match status" value="1"/>
</dbReference>
<evidence type="ECO:0000256" key="12">
    <source>
        <dbReference type="SAM" id="MobiDB-lite"/>
    </source>
</evidence>
<dbReference type="PANTHER" id="PTHR46062">
    <property type="entry name" value="STEROL REGULATORY ELEMENT-BINDING PROTEIN"/>
    <property type="match status" value="1"/>
</dbReference>
<evidence type="ECO:0000256" key="2">
    <source>
        <dbReference type="ARBA" id="ARBA00004477"/>
    </source>
</evidence>
<keyword evidence="11" id="KW-0175">Coiled coil</keyword>
<feature type="compositionally biased region" description="Basic and acidic residues" evidence="12">
    <location>
        <begin position="1"/>
        <end position="13"/>
    </location>
</feature>
<name>A0ABR1B762_POLSC</name>
<comment type="subcellular location">
    <subcellularLocation>
        <location evidence="2">Endoplasmic reticulum membrane</location>
        <topology evidence="2">Multi-pass membrane protein</topology>
    </subcellularLocation>
    <subcellularLocation>
        <location evidence="1">Nucleus</location>
    </subcellularLocation>
</comment>
<dbReference type="Proteomes" id="UP001359485">
    <property type="component" value="Unassembled WGS sequence"/>
</dbReference>
<evidence type="ECO:0000256" key="8">
    <source>
        <dbReference type="ARBA" id="ARBA00023136"/>
    </source>
</evidence>
<sequence length="1116" mass="124742">MAKDWTGPEKDMSEFDDINDPLESNSFATEELGGLNEWIQSEILSKNDLDFLSDDMLLSQFSNGPLKMEDDTSFDCLSKPENESQHNPLTSQFETPIQFKSEQVQCTTQNDTSNIFPKIESSSNNNVQFPNNNSYYVALSSSNINSIPKQVTQQRTVFFKPIQQKPVANQPTVVNSQNSSVNYHLPVTNQAQVAFQGQPAFLLAPQIKQVQTEQKNLKVSPPKPNQRANQMVRIPITGEKVQQVMVQTQLVNTETPVVQNVLPRGTTNTLSFNTGNTNPQSTPRVHALVNPGNGTFITGFPVVLDTSDKIQINQIITPQIKEDKPPAKRSAHNAIERRYRTSINEKIIELKNIIVGKEAKVNKSLILKKAIDYIKFLKNANNKLKQENMALKMAARKQSLKDLLVPSDEMILSDINGDITPPHSNVGSLSPKSEMSTPSSPYDYQFSLVKDEEEMMNGGGLTDHTRLTLCMVMFTVLSFNPFGILFNKFSSGDVEIKDFDTGRTILNTGAEVVNSSWLGFNSAILFLMNALVLGFCLVKIFVYGDPILSHKSKSFTSFWRHRKQADFDLSRGKSGDANVELQRCLQTFGRPLPTSKFECVTATAWQVTRQLLHRLWIGRWLAAKSGGIFADPGKKLEALNSAKEQAVIYHRLHQIHLIEFEDSMTGLMLALSALNLAETAGSLMEPELLSDIYVSMSLRIKECFSNVFQILARYYLSLARQVCLKSCTRLPSRLQWIFTPHGHKFFLTGKWSFKNVEPTLFSRLGNPSDPLAYVMRAYREQLLEKALQILVAPGGKLDGDVDPMKRAQTEDALTYVNLIIKNSQSDDANVKEFSTQNYEDEIAHWWAAAVGVATYSLLGEGEEEADKLFSKVENIPVYLETHEDSLPKALLLAFRSREKLLELEDLSGPVDRSHLIKQCQIAGQLLDDSLTCNSCKATSSTLLIVQLLVCDCLLETRTSLWVNKALDSNQGSRVPNSFLTGFLRDVSSLRRLTQHLPNALPRVFLYEATARLMAGASPAKTQQLLDRSLRHRTCKQSVLCGKADKLQQDGMGEREHATALYMACRHLPTPLLSSPGERAGMLAEAAKTLERIGDKKKLKECYNLMKSFAVGSISST</sequence>
<feature type="coiled-coil region" evidence="11">
    <location>
        <begin position="367"/>
        <end position="397"/>
    </location>
</feature>
<dbReference type="CDD" id="cd11394">
    <property type="entry name" value="bHLHzip_SREBP"/>
    <property type="match status" value="1"/>
</dbReference>
<dbReference type="EMBL" id="JAWJWF010000002">
    <property type="protein sequence ID" value="KAK6637287.1"/>
    <property type="molecule type" value="Genomic_DNA"/>
</dbReference>
<feature type="region of interest" description="Disordered" evidence="12">
    <location>
        <begin position="1"/>
        <end position="22"/>
    </location>
</feature>
<gene>
    <name evidence="14" type="ORF">RUM44_007701</name>
</gene>
<keyword evidence="5" id="KW-1133">Transmembrane helix</keyword>